<dbReference type="Gene3D" id="2.60.60.20">
    <property type="entry name" value="PLAT/LH2 domain"/>
    <property type="match status" value="13"/>
</dbReference>
<feature type="domain" description="PLAT" evidence="3">
    <location>
        <begin position="1451"/>
        <end position="1569"/>
    </location>
</feature>
<dbReference type="InterPro" id="IPR008996">
    <property type="entry name" value="IL1/FGF"/>
</dbReference>
<feature type="domain" description="PLAT" evidence="3">
    <location>
        <begin position="2000"/>
        <end position="2114"/>
    </location>
</feature>
<dbReference type="Gene3D" id="3.10.20.230">
    <property type="entry name" value="Doublecortin domain"/>
    <property type="match status" value="2"/>
</dbReference>
<feature type="domain" description="PLAT" evidence="3">
    <location>
        <begin position="2850"/>
        <end position="2977"/>
    </location>
</feature>
<dbReference type="SUPFAM" id="SSF49723">
    <property type="entry name" value="Lipase/lipooxygenase domain (PLAT/LH2 domain)"/>
    <property type="match status" value="21"/>
</dbReference>
<feature type="domain" description="PLAT" evidence="3">
    <location>
        <begin position="2260"/>
        <end position="2386"/>
    </location>
</feature>
<dbReference type="InterPro" id="IPR001024">
    <property type="entry name" value="PLAT/LH2_dom"/>
</dbReference>
<name>A0A210PWG7_MIZYE</name>
<protein>
    <submittedName>
        <fullName evidence="5">Lipoxygenase homology domain-containing protein 1</fullName>
    </submittedName>
</protein>
<evidence type="ECO:0000259" key="4">
    <source>
        <dbReference type="PROSITE" id="PS50309"/>
    </source>
</evidence>
<dbReference type="PANTHER" id="PTHR45901">
    <property type="entry name" value="PROTEIN CBG12474"/>
    <property type="match status" value="1"/>
</dbReference>
<feature type="domain" description="PLAT" evidence="3">
    <location>
        <begin position="2396"/>
        <end position="2513"/>
    </location>
</feature>
<feature type="domain" description="PLAT" evidence="3">
    <location>
        <begin position="2666"/>
        <end position="2783"/>
    </location>
</feature>
<reference evidence="5 6" key="1">
    <citation type="journal article" date="2017" name="Nat. Ecol. Evol.">
        <title>Scallop genome provides insights into evolution of bilaterian karyotype and development.</title>
        <authorList>
            <person name="Wang S."/>
            <person name="Zhang J."/>
            <person name="Jiao W."/>
            <person name="Li J."/>
            <person name="Xun X."/>
            <person name="Sun Y."/>
            <person name="Guo X."/>
            <person name="Huan P."/>
            <person name="Dong B."/>
            <person name="Zhang L."/>
            <person name="Hu X."/>
            <person name="Sun X."/>
            <person name="Wang J."/>
            <person name="Zhao C."/>
            <person name="Wang Y."/>
            <person name="Wang D."/>
            <person name="Huang X."/>
            <person name="Wang R."/>
            <person name="Lv J."/>
            <person name="Li Y."/>
            <person name="Zhang Z."/>
            <person name="Liu B."/>
            <person name="Lu W."/>
            <person name="Hui Y."/>
            <person name="Liang J."/>
            <person name="Zhou Z."/>
            <person name="Hou R."/>
            <person name="Li X."/>
            <person name="Liu Y."/>
            <person name="Li H."/>
            <person name="Ning X."/>
            <person name="Lin Y."/>
            <person name="Zhao L."/>
            <person name="Xing Q."/>
            <person name="Dou J."/>
            <person name="Li Y."/>
            <person name="Mao J."/>
            <person name="Guo H."/>
            <person name="Dou H."/>
            <person name="Li T."/>
            <person name="Mu C."/>
            <person name="Jiang W."/>
            <person name="Fu Q."/>
            <person name="Fu X."/>
            <person name="Miao Y."/>
            <person name="Liu J."/>
            <person name="Yu Q."/>
            <person name="Li R."/>
            <person name="Liao H."/>
            <person name="Li X."/>
            <person name="Kong Y."/>
            <person name="Jiang Z."/>
            <person name="Chourrout D."/>
            <person name="Li R."/>
            <person name="Bao Z."/>
        </authorList>
    </citation>
    <scope>NUCLEOTIDE SEQUENCE [LARGE SCALE GENOMIC DNA]</scope>
    <source>
        <strain evidence="5 6">PY_sf001</strain>
    </source>
</reference>
<feature type="domain" description="Doublecortin" evidence="4">
    <location>
        <begin position="215"/>
        <end position="294"/>
    </location>
</feature>
<evidence type="ECO:0000259" key="3">
    <source>
        <dbReference type="PROSITE" id="PS50095"/>
    </source>
</evidence>
<feature type="compositionally biased region" description="Pro residues" evidence="2">
    <location>
        <begin position="2839"/>
        <end position="2849"/>
    </location>
</feature>
<evidence type="ECO:0000256" key="1">
    <source>
        <dbReference type="PROSITE-ProRule" id="PRU00152"/>
    </source>
</evidence>
<dbReference type="SUPFAM" id="SSF50353">
    <property type="entry name" value="Cytokine"/>
    <property type="match status" value="2"/>
</dbReference>
<feature type="compositionally biased region" description="Basic residues" evidence="2">
    <location>
        <begin position="32"/>
        <end position="43"/>
    </location>
</feature>
<dbReference type="EMBL" id="NEDP02005443">
    <property type="protein sequence ID" value="OWF40831.1"/>
    <property type="molecule type" value="Genomic_DNA"/>
</dbReference>
<dbReference type="InterPro" id="IPR003533">
    <property type="entry name" value="Doublecortin_dom"/>
</dbReference>
<dbReference type="PROSITE" id="PS50095">
    <property type="entry name" value="PLAT"/>
    <property type="match status" value="21"/>
</dbReference>
<feature type="domain" description="Doublecortin" evidence="4">
    <location>
        <begin position="77"/>
        <end position="161"/>
    </location>
</feature>
<feature type="domain" description="PLAT" evidence="3">
    <location>
        <begin position="1581"/>
        <end position="1702"/>
    </location>
</feature>
<dbReference type="CDD" id="cd01756">
    <property type="entry name" value="PLAT_repeat"/>
    <property type="match status" value="7"/>
</dbReference>
<keyword evidence="6" id="KW-1185">Reference proteome</keyword>
<feature type="domain" description="PLAT" evidence="3">
    <location>
        <begin position="1190"/>
        <end position="1308"/>
    </location>
</feature>
<dbReference type="Pfam" id="PF03607">
    <property type="entry name" value="DCX"/>
    <property type="match status" value="2"/>
</dbReference>
<comment type="caution">
    <text evidence="1">Lacks conserved residue(s) required for the propagation of feature annotation.</text>
</comment>
<dbReference type="SMART" id="SM00308">
    <property type="entry name" value="LH2"/>
    <property type="match status" value="15"/>
</dbReference>
<proteinExistence type="predicted"/>
<dbReference type="Pfam" id="PF01477">
    <property type="entry name" value="PLAT"/>
    <property type="match status" value="20"/>
</dbReference>
<evidence type="ECO:0000313" key="5">
    <source>
        <dbReference type="EMBL" id="OWF40831.1"/>
    </source>
</evidence>
<dbReference type="Gene3D" id="2.80.10.50">
    <property type="match status" value="2"/>
</dbReference>
<organism evidence="5 6">
    <name type="scientific">Mizuhopecten yessoensis</name>
    <name type="common">Japanese scallop</name>
    <name type="synonym">Patinopecten yessoensis</name>
    <dbReference type="NCBI Taxonomy" id="6573"/>
    <lineage>
        <taxon>Eukaryota</taxon>
        <taxon>Metazoa</taxon>
        <taxon>Spiralia</taxon>
        <taxon>Lophotrochozoa</taxon>
        <taxon>Mollusca</taxon>
        <taxon>Bivalvia</taxon>
        <taxon>Autobranchia</taxon>
        <taxon>Pteriomorphia</taxon>
        <taxon>Pectinida</taxon>
        <taxon>Pectinoidea</taxon>
        <taxon>Pectinidae</taxon>
        <taxon>Mizuhopecten</taxon>
    </lineage>
</organism>
<dbReference type="InterPro" id="IPR052970">
    <property type="entry name" value="Inner_ear_hair_cell_LOXHD"/>
</dbReference>
<feature type="domain" description="PLAT" evidence="3">
    <location>
        <begin position="335"/>
        <end position="451"/>
    </location>
</feature>
<feature type="domain" description="PLAT" evidence="3">
    <location>
        <begin position="3123"/>
        <end position="3250"/>
    </location>
</feature>
<dbReference type="CDD" id="cd23312">
    <property type="entry name" value="beta-trefoil_FGF_RP1"/>
    <property type="match status" value="1"/>
</dbReference>
<feature type="domain" description="PLAT" evidence="3">
    <location>
        <begin position="911"/>
        <end position="1024"/>
    </location>
</feature>
<feature type="domain" description="PLAT" evidence="3">
    <location>
        <begin position="2538"/>
        <end position="2655"/>
    </location>
</feature>
<feature type="region of interest" description="Disordered" evidence="2">
    <location>
        <begin position="2806"/>
        <end position="2862"/>
    </location>
</feature>
<feature type="compositionally biased region" description="Basic and acidic residues" evidence="2">
    <location>
        <begin position="54"/>
        <end position="64"/>
    </location>
</feature>
<feature type="domain" description="PLAT" evidence="3">
    <location>
        <begin position="1036"/>
        <end position="1154"/>
    </location>
</feature>
<dbReference type="OrthoDB" id="5322100at2759"/>
<feature type="compositionally biased region" description="Basic and acidic residues" evidence="2">
    <location>
        <begin position="2806"/>
        <end position="2817"/>
    </location>
</feature>
<feature type="domain" description="PLAT" evidence="3">
    <location>
        <begin position="1724"/>
        <end position="1842"/>
    </location>
</feature>
<dbReference type="Gene3D" id="2.40.180.10">
    <property type="entry name" value="Catalase core domain"/>
    <property type="match status" value="8"/>
</dbReference>
<feature type="domain" description="PLAT" evidence="3">
    <location>
        <begin position="3262"/>
        <end position="3381"/>
    </location>
</feature>
<dbReference type="GO" id="GO:0035556">
    <property type="term" value="P:intracellular signal transduction"/>
    <property type="evidence" value="ECO:0007669"/>
    <property type="project" value="InterPro"/>
</dbReference>
<evidence type="ECO:0000256" key="2">
    <source>
        <dbReference type="SAM" id="MobiDB-lite"/>
    </source>
</evidence>
<feature type="compositionally biased region" description="Polar residues" evidence="2">
    <location>
        <begin position="2852"/>
        <end position="2862"/>
    </location>
</feature>
<dbReference type="InterPro" id="IPR036392">
    <property type="entry name" value="PLAT/LH2_dom_sf"/>
</dbReference>
<feature type="region of interest" description="Disordered" evidence="2">
    <location>
        <begin position="1"/>
        <end position="69"/>
    </location>
</feature>
<dbReference type="PANTHER" id="PTHR45901:SF7">
    <property type="entry name" value="OXYGEN-REGULATED PROTEIN 1"/>
    <property type="match status" value="1"/>
</dbReference>
<feature type="domain" description="PLAT" evidence="3">
    <location>
        <begin position="2126"/>
        <end position="2243"/>
    </location>
</feature>
<comment type="caution">
    <text evidence="5">The sequence shown here is derived from an EMBL/GenBank/DDBJ whole genome shotgun (WGS) entry which is preliminary data.</text>
</comment>
<dbReference type="Proteomes" id="UP000242188">
    <property type="component" value="Unassembled WGS sequence"/>
</dbReference>
<dbReference type="PROSITE" id="PS50309">
    <property type="entry name" value="DC"/>
    <property type="match status" value="2"/>
</dbReference>
<feature type="domain" description="PLAT" evidence="3">
    <location>
        <begin position="1320"/>
        <end position="1441"/>
    </location>
</feature>
<feature type="domain" description="PLAT" evidence="3">
    <location>
        <begin position="1854"/>
        <end position="1975"/>
    </location>
</feature>
<feature type="domain" description="PLAT" evidence="3">
    <location>
        <begin position="3400"/>
        <end position="3518"/>
    </location>
</feature>
<sequence>MADAYTVDSKGRGPGEGSDTTSINTVGEKKQVRIAKPKSRKLKPLFESDSQSMEEGRNRKDPIQHSRASLTAPAQAKICYFYKDDDYTFQSLKVAVSDRKYKRLDTLFSELSKRMPGLNYGVRSVFTPKGRDKVESFDQLTNDQKYICSTQRHTLKGLDINKVDNREIWHATRPPSGRRAYNRLVRDSRLREGRFRKTGKRDPQMAYAYYSSMPKKVTIMRNGDPTNRHVMIFNRRTAQTFEQVLNDIGGTVKFAARHLYNIEGKEVKSLQQLMTGPDILIVGGKEPFRAMEGVSFTPRQSRLALSRGGLSTGGGSDMIARKMQERRERLKKTQGRWKVLVQTNKHPSTGTPAQVTLTVYGHKGNSGPIALGNGDGTQFKSGNLDTFDVSVGSIGEIYKIRIGHDNSGDNPGWLCDEVKMMDTHTAEELRFECHRWMARDEDDMEICREMPAVRKREPILPVMRYEVSVHTGSLWNAGTDANVYMTVYGDRGDTGVRQLFSKAKNAVFQQGQEDMFTLEAVSLGRLKRVIIGHDGTGSGNGWFLEKVVIREPNSKATDDYTFYCGKWLDEGEDDGKIVRELKVQEEYMDDILEKRNWEYEMWKFQKDGKVKFYSLVTHKAVRTKSNLTVDALADDFDNDAVYNVVVKKKTMVRAFSSVTKPKNFLAIDNGKITMQGMGGPYCEFRVRVQHDRSVMLESMKNPLQFVTFGEDGQPDDVRGVLDKEPTRRFFVYCKGMFRHRGIVMLCSSFTQAITINHDYSMQATGKQNKMAQFRVHKISTGGIRMFESMMSPGKFIRMKDGKIDCMGERNEYSHFMVEKHRDQGYVSLQSVTQRGLYLGMKPDGRVWPTVDTGVNNIWLYPSVIEFGVPKLRSTEQVEENALMQSRQTDSVMTVDMTPTPTPTPRVDFAVGDWSINISTKDTLKNGDIALVVYGDRGNSGAIPLGAPSKEIFQEGNKDEFRANLQKVGTIKKIRLELTPKGTDASWKVDDVVFENLTSNEVLEFNFNKWLSTAHEDQQNMREMPVTKQGTDSRNLIKYKVRVQTGNEIGSETEASVYFNLFGDDGDIGKRLLLKSSNKQKFRRGQVDVFEVEAVSIGRPQRCIVGHEETADGQGWYLDQIVVQQGDDAQEKYIFECDRWLDTGQEDRRIERTLTLKEVKPVAALESVAETIEDLEEETKEEIRPETFRDGDWRLYVTTGSDAVMGTTNGVSLYVYGTSGVMGPISLGQDDEEPHFDSGVTDEFKVFIGPELGDLYKLRIGHDDKDTTSGWFLQTMKMINIMTSEEHVFNLHRWMSRSRDDRDVWREIPVSTKGKPLLPVITYTVQVHTGSQLSSGSTADVFVCMHGQRGDTGRRKLVKSETTDSAVFQQGTMDVFHIEAVSLGELKKITIGHNNKGDDPGWFLDKVVVKEAEKNDAEEIFFPCNRWLDENQDDGKCEIDLIPQKPVKKSEGEYKVWIQTGEESKPSNGGTVSMVVYGENGKTDQIKLFAPNPTAKLFEPGNIDQFEVEVGDIGELYKIRTVREDTPKWEGWYLREVKLQDNATQEDFVFGCNRWLARDQDDFDVVREFPVVKANKTPPSVFHYEVTVYVGENWAAGTDSSVFINIFGKKGDTGRRLLYHSKSNSQPLQRGQVDTFLFEAVALDNLTHIEIGHDTKGHGAGLFIDQVTVSETDGPSPTSLYVFPCRRWLDQREGDGRTWRTLPVLDIRDSTKPAKQKNLAKKTKGKYNIVIKTSERPGSGTRAQVFITAEGTKGKADRQPLGNVTTNEVLFDEGVTSEFNMDFGEIGDLTKIQLDHANQNPNPSWHVDWIKLTDIDTEEEMEIFVDRWFARDEDDGQISREFPIVRKGKIPLPDRQYVIEIQTGNYPEVSVAQGKAFLTLTGSDGDTGKRPLDKPFFNSSQLWRPGQVDVFIIEAVSVGKMQTLQLQFEGKGKDKVWFVERVSVFEGLSAVSQIVFNCQHWIDVNAVIPDKFKVSEILPSLCPNEITQKWFKDVQPLRSSGQWSLQVFCGQQTSGATTEEVYCVVYGLNGQTDQIHLNADHQFTRGAVVKLEVNLGDIGAIYKIRVYFGGDYTGAAWFLHKLKLRDHDTGEEFSFVYDGELEGTEDNADGTVELAAIRPDQEPLQDNEYTLYVATGNEEQSGTEADVFCDLIGQWGNTGKRLLRKSKSAVPFKQGQVDEFTISGLDLGEIKKVMIGHSEKGRGKGWLCARVLVKSSLNEDLRIFPCNRWMDSGCEDRRLVRELLPLGAMPLTQSPDGKSEGQWTVQVWSADRSLLPKSAEELSSKSRSVSLTVYGKDGVEGPVELTNEEQERFLPGMVNKFPAIDLSKVGDLHKIRVSSGLDEDPNPVWTISKLVLTDSVTEEQLLFDFSGWVGEEGGDIRKELPVIKMGKGYKQVVPYYVEVYTSEEEMNAGTKANVYLTLYGQQFDSGRRHLTKSHTNKTKFQTGQVDIFRLEAVDLGELAKVVVEKGPGDPWLLEKATVKAGEFKNIEYIFDYNKWVGTKEEKDKEAEVNIRITKVEPSTVVLPYGVDYNPTVSKGSWTVETETGGQKGGDSASDIVMVMCGDKGEARPTLLKSTRDNAFQIGMTDTCKLTLSDDIGELYKVRIGFQDNSQPKGWYLRKIKCEDNDTGDIFTYELNDWVTVDDKLDGWREFPVVWPAILVPQVMRYQVYVHLGQVRKPVEDVYIYLYGDRGGTGKRSLKHSLSNTDKFQHNQVDQFEVEAVSLGDLQKVTIGHGTLVEGSGWFLKKVVVMESDETIEEAVFTCNRWLDTGEEDGKVERTLYITEGSVHSPSPVPVVAPVIQEKVDSPKPESEKGDNSSPKPDTPEPEQTEQEVKKSPTPPPPPPPKGNPWSVTTVTGSESGQGTVAAMALVVYGDKGHSEPVVIGEDPDFRFYEGKTDEHEVRMEAEVGVVYKVRVGFHGQEHDLSWYEDSATAPSWFAEEIKLTNLTSNEVYTFDSKSWVKLDGKDDFWREFPVKQEKDELSVKQYYVQVYTGDKFKAGTDANVFLQLFGARGDTGRRMLLTSRNNANKFEQGSVDIFEIEAVDLDNLTKVKVGHDGSNAGSGWYLDKVVVREFESAKESFVFQCDKWLDTGEDDQEIVRELTLTEVAIEEEKPPSPKGVPWKICTVTGEEAGQGTGSAAVVVIYGSKGQTDPKVIGESEEFRFEMGKTDEFKVHVEEDIGEVYKVRVGFHSSEHDLMWYESPDSAPSWFLKQMTLTNMKSDVTLTFPGDQWIKLDGFNDYWKEFAVKADSAEDQLTGKTYSLEVHTGDKFQAGTDANVFVELFGERGNTGRRRLLTSRNNANKFEQGARDLFEVEAVDLGKLTKVVVGHDGENPGSGWYLDNVTVSVSDKPTHKFIFKCEKWLDVGEDDAVIVRDLPLTNEEEVQEEAPKQPPKEGDFRVFIITGREPKSATTAQVTLTVYGDAGNSGPLQLGKADSGQFQVGQTDEFDISLDPEDLGEFRKIRVEHDNSGSDPAWWLDKVILHDLVKDEKLQFDVDRWLSYDDKGGDIVVEVPVKHPKHDAWPGKATSFS</sequence>
<dbReference type="InterPro" id="IPR036572">
    <property type="entry name" value="Doublecortin_dom_sf"/>
</dbReference>
<gene>
    <name evidence="5" type="ORF">KP79_PYT09234</name>
</gene>
<dbReference type="SMART" id="SM00537">
    <property type="entry name" value="DCX"/>
    <property type="match status" value="2"/>
</dbReference>
<evidence type="ECO:0000313" key="6">
    <source>
        <dbReference type="Proteomes" id="UP000242188"/>
    </source>
</evidence>
<feature type="domain" description="PLAT" evidence="3">
    <location>
        <begin position="2987"/>
        <end position="3106"/>
    </location>
</feature>
<dbReference type="SUPFAM" id="SSF89837">
    <property type="entry name" value="Doublecortin (DC)"/>
    <property type="match status" value="2"/>
</dbReference>
<feature type="domain" description="PLAT" evidence="3">
    <location>
        <begin position="463"/>
        <end position="582"/>
    </location>
</feature>
<accession>A0A210PWG7</accession>